<protein>
    <submittedName>
        <fullName evidence="1">Uncharacterized protein</fullName>
    </submittedName>
</protein>
<accession>A0A849C5J7</accession>
<name>A0A849C5J7_9NOCA</name>
<sequence>MTILRLLGSGSENGGCPALYVTEANGLIAQGDSLRNGTAVLVPHELLNWAEPGMQLMVETTEVPGMVVITGEPVSDEVRMQLTLDPTETAVEVPACVR</sequence>
<dbReference type="EMBL" id="JABELX010000012">
    <property type="protein sequence ID" value="NNH73964.1"/>
    <property type="molecule type" value="Genomic_DNA"/>
</dbReference>
<gene>
    <name evidence="1" type="ORF">HLB23_29620</name>
</gene>
<comment type="caution">
    <text evidence="1">The sequence shown here is derived from an EMBL/GenBank/DDBJ whole genome shotgun (WGS) entry which is preliminary data.</text>
</comment>
<organism evidence="1 2">
    <name type="scientific">Nocardia uniformis</name>
    <dbReference type="NCBI Taxonomy" id="53432"/>
    <lineage>
        <taxon>Bacteria</taxon>
        <taxon>Bacillati</taxon>
        <taxon>Actinomycetota</taxon>
        <taxon>Actinomycetes</taxon>
        <taxon>Mycobacteriales</taxon>
        <taxon>Nocardiaceae</taxon>
        <taxon>Nocardia</taxon>
    </lineage>
</organism>
<keyword evidence="2" id="KW-1185">Reference proteome</keyword>
<reference evidence="1 2" key="1">
    <citation type="submission" date="2020-05" db="EMBL/GenBank/DDBJ databases">
        <title>MicrobeNet Type strains.</title>
        <authorList>
            <person name="Nicholson A.C."/>
        </authorList>
    </citation>
    <scope>NUCLEOTIDE SEQUENCE [LARGE SCALE GENOMIC DNA]</scope>
    <source>
        <strain evidence="1 2">JCM 3224</strain>
    </source>
</reference>
<evidence type="ECO:0000313" key="2">
    <source>
        <dbReference type="Proteomes" id="UP000586827"/>
    </source>
</evidence>
<proteinExistence type="predicted"/>
<evidence type="ECO:0000313" key="1">
    <source>
        <dbReference type="EMBL" id="NNH73964.1"/>
    </source>
</evidence>
<dbReference type="RefSeq" id="WP_157551927.1">
    <property type="nucleotide sequence ID" value="NZ_JABELX010000012.1"/>
</dbReference>
<dbReference type="Proteomes" id="UP000586827">
    <property type="component" value="Unassembled WGS sequence"/>
</dbReference>
<dbReference type="AlphaFoldDB" id="A0A849C5J7"/>